<dbReference type="Pfam" id="PF00296">
    <property type="entry name" value="Bac_luciferase"/>
    <property type="match status" value="1"/>
</dbReference>
<dbReference type="CDD" id="cd00347">
    <property type="entry name" value="Flavin_utilizing_monoxygenases"/>
    <property type="match status" value="2"/>
</dbReference>
<dbReference type="GO" id="GO:0005829">
    <property type="term" value="C:cytosol"/>
    <property type="evidence" value="ECO:0007669"/>
    <property type="project" value="TreeGrafter"/>
</dbReference>
<keyword evidence="5" id="KW-1185">Reference proteome</keyword>
<evidence type="ECO:0000256" key="2">
    <source>
        <dbReference type="SAM" id="MobiDB-lite"/>
    </source>
</evidence>
<dbReference type="KEGG" id="pdx:Psed_4935"/>
<dbReference type="Proteomes" id="UP000007809">
    <property type="component" value="Chromosome"/>
</dbReference>
<evidence type="ECO:0000313" key="4">
    <source>
        <dbReference type="EMBL" id="AEA27076.1"/>
    </source>
</evidence>
<dbReference type="RefSeq" id="WP_013676982.1">
    <property type="nucleotide sequence ID" value="NC_015312.1"/>
</dbReference>
<dbReference type="PANTHER" id="PTHR30137">
    <property type="entry name" value="LUCIFERASE-LIKE MONOOXYGENASE"/>
    <property type="match status" value="1"/>
</dbReference>
<protein>
    <submittedName>
        <fullName evidence="4">Luciferase family oxidoreductase, group 1</fullName>
    </submittedName>
</protein>
<dbReference type="EMBL" id="CP002593">
    <property type="protein sequence ID" value="AEA27076.1"/>
    <property type="molecule type" value="Genomic_DNA"/>
</dbReference>
<feature type="domain" description="Luciferase-like" evidence="3">
    <location>
        <begin position="24"/>
        <end position="366"/>
    </location>
</feature>
<dbReference type="InterPro" id="IPR036661">
    <property type="entry name" value="Luciferase-like_sf"/>
</dbReference>
<dbReference type="Gene3D" id="3.20.20.30">
    <property type="entry name" value="Luciferase-like domain"/>
    <property type="match status" value="1"/>
</dbReference>
<proteinExistence type="predicted"/>
<sequence length="419" mass="43639">MSAPSSSGPSSSGPSSCGPVPLSVLDLSPVPAGGTAADALRHTVELAQAAERAGYLRYWVAEHHLATGVASSSTPVLVALLAAATRTIRVGSGAVQLPHTAPLQVAEQFGTVAALHPGRVDIGLGRFDLQKILAMLAAGRTGAAPTREPAPERVVDGLLVPQPGRYLADLTAFVTLAELLGISTDSPPQDYRREVAAILSYLDGTARDATGTPLHVLPAEGVDVDVWVLGSSPGASAEAAGALGLPFAASYHIVPHTAIETVEAYRAAFRPSDRLDRPHVMVSADVVVAETDDRARELAAPYGEWVLGIRTGRGARPYRTPAEALAREWTAEERAAVADRVRTQFVGSAARVADGLQTLVRATGADELLVTTITTDHADRVASHELLAPSGRVAPPPRQRPGRCGDPPAGKLRGPPRVL</sequence>
<dbReference type="HOGENOM" id="CLU_027853_9_2_11"/>
<dbReference type="AlphaFoldDB" id="F4CLM3"/>
<dbReference type="GO" id="GO:0016705">
    <property type="term" value="F:oxidoreductase activity, acting on paired donors, with incorporation or reduction of molecular oxygen"/>
    <property type="evidence" value="ECO:0007669"/>
    <property type="project" value="InterPro"/>
</dbReference>
<evidence type="ECO:0000313" key="5">
    <source>
        <dbReference type="Proteomes" id="UP000007809"/>
    </source>
</evidence>
<accession>F4CLM3</accession>
<name>F4CLM3_PSEUX</name>
<dbReference type="SUPFAM" id="SSF51679">
    <property type="entry name" value="Bacterial luciferase-like"/>
    <property type="match status" value="1"/>
</dbReference>
<dbReference type="STRING" id="675635.Psed_4935"/>
<gene>
    <name evidence="4" type="ordered locus">Psed_4935</name>
</gene>
<reference evidence="4 5" key="1">
    <citation type="journal article" date="2011" name="J. Bacteriol.">
        <title>Genome sequence of the 1,4-dioxane-degrading Pseudonocardia dioxanivorans strain CB1190.</title>
        <authorList>
            <person name="Sales C.M."/>
            <person name="Mahendra S."/>
            <person name="Grostern A."/>
            <person name="Parales R.E."/>
            <person name="Goodwin L.A."/>
            <person name="Woyke T."/>
            <person name="Nolan M."/>
            <person name="Lapidus A."/>
            <person name="Chertkov O."/>
            <person name="Ovchinnikova G."/>
            <person name="Sczyrba A."/>
            <person name="Alvarez-Cohen L."/>
        </authorList>
    </citation>
    <scope>NUCLEOTIDE SEQUENCE [LARGE SCALE GENOMIC DNA]</scope>
    <source>
        <strain evidence="5">ATCC 55486 / DSM 44775 / JCM 13855 / CB1190</strain>
    </source>
</reference>
<evidence type="ECO:0000259" key="3">
    <source>
        <dbReference type="Pfam" id="PF00296"/>
    </source>
</evidence>
<dbReference type="InterPro" id="IPR019949">
    <property type="entry name" value="CmoO-like"/>
</dbReference>
<comment type="similarity">
    <text evidence="1">To bacterial alkanal monooxygenase alpha and beta chains.</text>
</comment>
<organism evidence="4 5">
    <name type="scientific">Pseudonocardia dioxanivorans (strain ATCC 55486 / DSM 44775 / JCM 13855 / CB1190)</name>
    <dbReference type="NCBI Taxonomy" id="675635"/>
    <lineage>
        <taxon>Bacteria</taxon>
        <taxon>Bacillati</taxon>
        <taxon>Actinomycetota</taxon>
        <taxon>Actinomycetes</taxon>
        <taxon>Pseudonocardiales</taxon>
        <taxon>Pseudonocardiaceae</taxon>
        <taxon>Pseudonocardia</taxon>
    </lineage>
</organism>
<dbReference type="NCBIfam" id="TIGR03558">
    <property type="entry name" value="oxido_grp_1"/>
    <property type="match status" value="1"/>
</dbReference>
<feature type="region of interest" description="Disordered" evidence="2">
    <location>
        <begin position="386"/>
        <end position="419"/>
    </location>
</feature>
<dbReference type="PANTHER" id="PTHR30137:SF6">
    <property type="entry name" value="LUCIFERASE-LIKE MONOOXYGENASE"/>
    <property type="match status" value="1"/>
</dbReference>
<dbReference type="InterPro" id="IPR011251">
    <property type="entry name" value="Luciferase-like_dom"/>
</dbReference>
<dbReference type="InterPro" id="IPR050766">
    <property type="entry name" value="Bact_Lucif_Oxidored"/>
</dbReference>
<dbReference type="OrthoDB" id="9780518at2"/>
<evidence type="ECO:0000256" key="1">
    <source>
        <dbReference type="ARBA" id="ARBA00007789"/>
    </source>
</evidence>
<dbReference type="eggNOG" id="COG2141">
    <property type="taxonomic scope" value="Bacteria"/>
</dbReference>